<comment type="caution">
    <text evidence="2">The sequence shown here is derived from an EMBL/GenBank/DDBJ whole genome shotgun (WGS) entry which is preliminary data.</text>
</comment>
<keyword evidence="3" id="KW-1185">Reference proteome</keyword>
<feature type="region of interest" description="Disordered" evidence="1">
    <location>
        <begin position="46"/>
        <end position="99"/>
    </location>
</feature>
<reference evidence="2" key="1">
    <citation type="submission" date="2021-01" db="EMBL/GenBank/DDBJ databases">
        <title>Whole genome shotgun sequence of Planosporangium mesophilum NBRC 109066.</title>
        <authorList>
            <person name="Komaki H."/>
            <person name="Tamura T."/>
        </authorList>
    </citation>
    <scope>NUCLEOTIDE SEQUENCE</scope>
    <source>
        <strain evidence="2">NBRC 109066</strain>
    </source>
</reference>
<evidence type="ECO:0000313" key="2">
    <source>
        <dbReference type="EMBL" id="GII25011.1"/>
    </source>
</evidence>
<evidence type="ECO:0000313" key="3">
    <source>
        <dbReference type="Proteomes" id="UP000599074"/>
    </source>
</evidence>
<gene>
    <name evidence="2" type="ORF">Pme01_46080</name>
</gene>
<feature type="compositionally biased region" description="Low complexity" evidence="1">
    <location>
        <begin position="76"/>
        <end position="86"/>
    </location>
</feature>
<proteinExistence type="predicted"/>
<name>A0A8J3X2K1_9ACTN</name>
<organism evidence="2 3">
    <name type="scientific">Planosporangium mesophilum</name>
    <dbReference type="NCBI Taxonomy" id="689768"/>
    <lineage>
        <taxon>Bacteria</taxon>
        <taxon>Bacillati</taxon>
        <taxon>Actinomycetota</taxon>
        <taxon>Actinomycetes</taxon>
        <taxon>Micromonosporales</taxon>
        <taxon>Micromonosporaceae</taxon>
        <taxon>Planosporangium</taxon>
    </lineage>
</organism>
<feature type="compositionally biased region" description="Pro residues" evidence="1">
    <location>
        <begin position="87"/>
        <end position="97"/>
    </location>
</feature>
<evidence type="ECO:0000256" key="1">
    <source>
        <dbReference type="SAM" id="MobiDB-lite"/>
    </source>
</evidence>
<dbReference type="AlphaFoldDB" id="A0A8J3X2K1"/>
<dbReference type="Proteomes" id="UP000599074">
    <property type="component" value="Unassembled WGS sequence"/>
</dbReference>
<accession>A0A8J3X2K1</accession>
<sequence length="187" mass="19933">MRGRSKAAKAIATWLVATSLGISLSWFGVRPVLDAAVPERLVAFPVAEPGSPLPTPAPRSPSADTRVVPPSHRAVPRSPKPSARPASPSPAPAPPVRSPFAEWTPLGDGEYVRRFQLSGGDVTVLATDASVELLSATPQPLYVMTILPTGQNHFIVSFTTILRSSRLEISLLDDAPAVTVTEFPQRR</sequence>
<dbReference type="EMBL" id="BOON01000044">
    <property type="protein sequence ID" value="GII25011.1"/>
    <property type="molecule type" value="Genomic_DNA"/>
</dbReference>
<protein>
    <submittedName>
        <fullName evidence="2">Uncharacterized protein</fullName>
    </submittedName>
</protein>